<dbReference type="EMBL" id="JBAHYK010000229">
    <property type="protein sequence ID" value="KAL0576336.1"/>
    <property type="molecule type" value="Genomic_DNA"/>
</dbReference>
<gene>
    <name evidence="4" type="ORF">V5O48_005634</name>
</gene>
<reference evidence="4 5" key="1">
    <citation type="submission" date="2024-02" db="EMBL/GenBank/DDBJ databases">
        <title>A draft genome for the cacao thread blight pathogen Marasmius crinis-equi.</title>
        <authorList>
            <person name="Cohen S.P."/>
            <person name="Baruah I.K."/>
            <person name="Amoako-Attah I."/>
            <person name="Bukari Y."/>
            <person name="Meinhardt L.W."/>
            <person name="Bailey B.A."/>
        </authorList>
    </citation>
    <scope>NUCLEOTIDE SEQUENCE [LARGE SCALE GENOMIC DNA]</scope>
    <source>
        <strain evidence="4 5">GH-76</strain>
    </source>
</reference>
<dbReference type="InterPro" id="IPR053065">
    <property type="entry name" value="Archenteron_Induction-Rel"/>
</dbReference>
<feature type="signal peptide" evidence="2">
    <location>
        <begin position="1"/>
        <end position="20"/>
    </location>
</feature>
<keyword evidence="1" id="KW-0472">Membrane</keyword>
<keyword evidence="1" id="KW-0812">Transmembrane</keyword>
<evidence type="ECO:0000313" key="5">
    <source>
        <dbReference type="Proteomes" id="UP001465976"/>
    </source>
</evidence>
<proteinExistence type="predicted"/>
<dbReference type="PANTHER" id="PTHR36853">
    <property type="entry name" value="EXPRESSED PROTEIN"/>
    <property type="match status" value="1"/>
</dbReference>
<dbReference type="PANTHER" id="PTHR36853:SF1">
    <property type="entry name" value="DUF3844 DOMAIN-CONTAINING PROTEIN"/>
    <property type="match status" value="1"/>
</dbReference>
<feature type="domain" description="Vacuolar sorting protein Vps3844 C-terminal" evidence="3">
    <location>
        <begin position="244"/>
        <end position="343"/>
    </location>
</feature>
<evidence type="ECO:0000313" key="4">
    <source>
        <dbReference type="EMBL" id="KAL0576336.1"/>
    </source>
</evidence>
<sequence length="352" mass="37858">MQLSILSLGLCLSLLQSIQAVDVYLWPNSLSFPSKLSPEDASSALSHHLGLEIYESVRDSFKAAYEQESFVAQEQYSAVLLTVDEVDARAVLPASLQPSFKLSIPASEQVDSLIPVLSTYLHRARNTYSSIYELLSSRWDASEIRSVFSSTHATEEPVFAALDLSSLSRLRGEFGFASGEYKTAVAEMRASLGSVVEGGRVRLAILTHGFSSTYSFDKRQVDPLQSQAPIRVPPQQPIDSVSTCFTSAEICNNATSSCSGRGQCMEATKIGKTCFVCACKATKTGEGNQVKTDYWVGESCERKDVSGPFVLLAGTTIAMIVVAIGSVSLLYGVGQQSLPSTLTGTAVTAKKD</sequence>
<feature type="chain" id="PRO_5045123178" description="Vacuolar sorting protein Vps3844 C-terminal domain-containing protein" evidence="2">
    <location>
        <begin position="21"/>
        <end position="352"/>
    </location>
</feature>
<keyword evidence="5" id="KW-1185">Reference proteome</keyword>
<dbReference type="Proteomes" id="UP001465976">
    <property type="component" value="Unassembled WGS sequence"/>
</dbReference>
<protein>
    <recommendedName>
        <fullName evidence="3">Vacuolar sorting protein Vps3844 C-terminal domain-containing protein</fullName>
    </recommendedName>
</protein>
<evidence type="ECO:0000256" key="1">
    <source>
        <dbReference type="SAM" id="Phobius"/>
    </source>
</evidence>
<evidence type="ECO:0000256" key="2">
    <source>
        <dbReference type="SAM" id="SignalP"/>
    </source>
</evidence>
<organism evidence="4 5">
    <name type="scientific">Marasmius crinis-equi</name>
    <dbReference type="NCBI Taxonomy" id="585013"/>
    <lineage>
        <taxon>Eukaryota</taxon>
        <taxon>Fungi</taxon>
        <taxon>Dikarya</taxon>
        <taxon>Basidiomycota</taxon>
        <taxon>Agaricomycotina</taxon>
        <taxon>Agaricomycetes</taxon>
        <taxon>Agaricomycetidae</taxon>
        <taxon>Agaricales</taxon>
        <taxon>Marasmiineae</taxon>
        <taxon>Marasmiaceae</taxon>
        <taxon>Marasmius</taxon>
    </lineage>
</organism>
<feature type="transmembrane region" description="Helical" evidence="1">
    <location>
        <begin position="309"/>
        <end position="333"/>
    </location>
</feature>
<dbReference type="InterPro" id="IPR024382">
    <property type="entry name" value="Vps3844_C"/>
</dbReference>
<name>A0ABR3FLP9_9AGAR</name>
<keyword evidence="1" id="KW-1133">Transmembrane helix</keyword>
<accession>A0ABR3FLP9</accession>
<comment type="caution">
    <text evidence="4">The sequence shown here is derived from an EMBL/GenBank/DDBJ whole genome shotgun (WGS) entry which is preliminary data.</text>
</comment>
<evidence type="ECO:0000259" key="3">
    <source>
        <dbReference type="Pfam" id="PF12955"/>
    </source>
</evidence>
<keyword evidence="2" id="KW-0732">Signal</keyword>
<dbReference type="Pfam" id="PF12955">
    <property type="entry name" value="Vps3844_C"/>
    <property type="match status" value="1"/>
</dbReference>